<organism evidence="4">
    <name type="scientific">Notodromas monacha</name>
    <dbReference type="NCBI Taxonomy" id="399045"/>
    <lineage>
        <taxon>Eukaryota</taxon>
        <taxon>Metazoa</taxon>
        <taxon>Ecdysozoa</taxon>
        <taxon>Arthropoda</taxon>
        <taxon>Crustacea</taxon>
        <taxon>Oligostraca</taxon>
        <taxon>Ostracoda</taxon>
        <taxon>Podocopa</taxon>
        <taxon>Podocopida</taxon>
        <taxon>Cypridocopina</taxon>
        <taxon>Cypridoidea</taxon>
        <taxon>Cyprididae</taxon>
        <taxon>Notodromas</taxon>
    </lineage>
</organism>
<name>A0A7R9GFG8_9CRUS</name>
<dbReference type="PANTHER" id="PTHR22966:SF61">
    <property type="entry name" value="2-AMINOETHANETHIOL DIOXYGENASE"/>
    <property type="match status" value="1"/>
</dbReference>
<gene>
    <name evidence="4" type="ORF">NMOB1V02_LOCUS8278</name>
</gene>
<evidence type="ECO:0000313" key="4">
    <source>
        <dbReference type="EMBL" id="CAD7280620.1"/>
    </source>
</evidence>
<dbReference type="InterPro" id="IPR012864">
    <property type="entry name" value="PCO/ADO"/>
</dbReference>
<keyword evidence="2" id="KW-0560">Oxidoreductase</keyword>
<evidence type="ECO:0000256" key="3">
    <source>
        <dbReference type="ARBA" id="ARBA00023004"/>
    </source>
</evidence>
<dbReference type="OrthoDB" id="271433at2759"/>
<accession>A0A7R9GFG8</accession>
<evidence type="ECO:0000256" key="2">
    <source>
        <dbReference type="ARBA" id="ARBA00023002"/>
    </source>
</evidence>
<keyword evidence="5" id="KW-1185">Reference proteome</keyword>
<dbReference type="Pfam" id="PF07847">
    <property type="entry name" value="PCO_ADO"/>
    <property type="match status" value="1"/>
</dbReference>
<keyword evidence="3" id="KW-0408">Iron</keyword>
<dbReference type="AlphaFoldDB" id="A0A7R9GFG8"/>
<protein>
    <recommendedName>
        <fullName evidence="6">Cysteine dioxygenase</fullName>
    </recommendedName>
</protein>
<proteinExistence type="predicted"/>
<reference evidence="4" key="1">
    <citation type="submission" date="2020-11" db="EMBL/GenBank/DDBJ databases">
        <authorList>
            <person name="Tran Van P."/>
        </authorList>
    </citation>
    <scope>NUCLEOTIDE SEQUENCE</scope>
</reference>
<dbReference type="GO" id="GO:0046872">
    <property type="term" value="F:metal ion binding"/>
    <property type="evidence" value="ECO:0007669"/>
    <property type="project" value="UniProtKB-KW"/>
</dbReference>
<dbReference type="InterPro" id="IPR014710">
    <property type="entry name" value="RmlC-like_jellyroll"/>
</dbReference>
<dbReference type="GO" id="GO:0005739">
    <property type="term" value="C:mitochondrion"/>
    <property type="evidence" value="ECO:0007669"/>
    <property type="project" value="TreeGrafter"/>
</dbReference>
<dbReference type="EMBL" id="OA884311">
    <property type="protein sequence ID" value="CAD7280620.1"/>
    <property type="molecule type" value="Genomic_DNA"/>
</dbReference>
<keyword evidence="1" id="KW-0479">Metal-binding</keyword>
<dbReference type="InterPro" id="IPR011051">
    <property type="entry name" value="RmlC_Cupin_sf"/>
</dbReference>
<dbReference type="CDD" id="cd20289">
    <property type="entry name" value="cupin_ADO"/>
    <property type="match status" value="1"/>
</dbReference>
<evidence type="ECO:0000313" key="5">
    <source>
        <dbReference type="Proteomes" id="UP000678499"/>
    </source>
</evidence>
<dbReference type="PANTHER" id="PTHR22966">
    <property type="entry name" value="2-AMINOETHANETHIOL DIOXYGENASE"/>
    <property type="match status" value="1"/>
</dbReference>
<dbReference type="Gene3D" id="2.60.120.10">
    <property type="entry name" value="Jelly Rolls"/>
    <property type="match status" value="1"/>
</dbReference>
<dbReference type="EMBL" id="CAJPEX010002274">
    <property type="protein sequence ID" value="CAG0920772.1"/>
    <property type="molecule type" value="Genomic_DNA"/>
</dbReference>
<dbReference type="Proteomes" id="UP000678499">
    <property type="component" value="Unassembled WGS sequence"/>
</dbReference>
<evidence type="ECO:0008006" key="6">
    <source>
        <dbReference type="Google" id="ProtNLM"/>
    </source>
</evidence>
<dbReference type="SUPFAM" id="SSF51182">
    <property type="entry name" value="RmlC-like cupins"/>
    <property type="match status" value="1"/>
</dbReference>
<sequence length="211" mass="23892">MRVPLLVNRGMASKIAQTTRKAFEIFSVESVTKDKLQELVQLTAQLTARDINLNLEQVRRERVTRAPVSYMEIFVNKALTVCVFVLWDDTKMPMHNHPDMHGILKVLHGTVRVQSYTEAQLNNNSGERNVVPENCKKASWLWNRDRTLGGDGKEEYVLAKKHEAIFLNAGENEAPAILYPIDGNIHEIQAVDGPAAFLDILAPSYEARFSY</sequence>
<dbReference type="GO" id="GO:0016702">
    <property type="term" value="F:oxidoreductase activity, acting on single donors with incorporation of molecular oxygen, incorporation of two atoms of oxygen"/>
    <property type="evidence" value="ECO:0007669"/>
    <property type="project" value="InterPro"/>
</dbReference>
<evidence type="ECO:0000256" key="1">
    <source>
        <dbReference type="ARBA" id="ARBA00022723"/>
    </source>
</evidence>